<proteinExistence type="predicted"/>
<dbReference type="Proteomes" id="UP000182054">
    <property type="component" value="Unassembled WGS sequence"/>
</dbReference>
<reference evidence="2 3" key="1">
    <citation type="submission" date="2016-10" db="EMBL/GenBank/DDBJ databases">
        <authorList>
            <person name="de Groot N.N."/>
        </authorList>
    </citation>
    <scope>NUCLEOTIDE SEQUENCE [LARGE SCALE GENOMIC DNA]</scope>
    <source>
        <strain evidence="2 3">DSM 44908</strain>
    </source>
</reference>
<accession>A0A1I0SQF1</accession>
<sequence>MVPEFGAAAPMAHGLSPHSCTDDASYSIGAGTDVIRPPPAPRAPSAVVTSADRHDGSAR</sequence>
<gene>
    <name evidence="2" type="ORF">SAMN05444374_102104</name>
</gene>
<organism evidence="2 3">
    <name type="scientific">Rhodococcoides kroppenstedtii</name>
    <dbReference type="NCBI Taxonomy" id="293050"/>
    <lineage>
        <taxon>Bacteria</taxon>
        <taxon>Bacillati</taxon>
        <taxon>Actinomycetota</taxon>
        <taxon>Actinomycetes</taxon>
        <taxon>Mycobacteriales</taxon>
        <taxon>Nocardiaceae</taxon>
        <taxon>Rhodococcoides</taxon>
    </lineage>
</organism>
<evidence type="ECO:0000256" key="1">
    <source>
        <dbReference type="SAM" id="MobiDB-lite"/>
    </source>
</evidence>
<evidence type="ECO:0000313" key="3">
    <source>
        <dbReference type="Proteomes" id="UP000182054"/>
    </source>
</evidence>
<protein>
    <submittedName>
        <fullName evidence="2">Uncharacterized protein</fullName>
    </submittedName>
</protein>
<evidence type="ECO:0000313" key="2">
    <source>
        <dbReference type="EMBL" id="SFA41647.1"/>
    </source>
</evidence>
<dbReference type="EMBL" id="FOJN01000002">
    <property type="protein sequence ID" value="SFA41647.1"/>
    <property type="molecule type" value="Genomic_DNA"/>
</dbReference>
<feature type="region of interest" description="Disordered" evidence="1">
    <location>
        <begin position="1"/>
        <end position="59"/>
    </location>
</feature>
<name>A0A1I0SQF1_9NOCA</name>
<dbReference type="AlphaFoldDB" id="A0A1I0SQF1"/>